<accession>A0A1Z5RPP1</accession>
<dbReference type="Gramene" id="OQU85561">
    <property type="protein sequence ID" value="OQU85561"/>
    <property type="gene ID" value="SORBI_3004G270350"/>
</dbReference>
<dbReference type="InParanoid" id="A0A1Z5RPP1"/>
<feature type="region of interest" description="Disordered" evidence="1">
    <location>
        <begin position="28"/>
        <end position="73"/>
    </location>
</feature>
<evidence type="ECO:0000256" key="1">
    <source>
        <dbReference type="SAM" id="MobiDB-lite"/>
    </source>
</evidence>
<dbReference type="AlphaFoldDB" id="A0A1Z5RPP1"/>
<evidence type="ECO:0000313" key="3">
    <source>
        <dbReference type="Proteomes" id="UP000000768"/>
    </source>
</evidence>
<protein>
    <submittedName>
        <fullName evidence="2">Uncharacterized protein</fullName>
    </submittedName>
</protein>
<sequence>MATPLLASEYTYQLRRCVICKTAPHRDDPGIHPGAHGEPQAPPHHTTALHCTKPPSAVPAASLHSVPSTARSTVPAAWRKCIMAVDWSRRKQADTDPCSRLVARRPCWLGEANPS</sequence>
<dbReference type="Proteomes" id="UP000000768">
    <property type="component" value="Chromosome 4"/>
</dbReference>
<keyword evidence="3" id="KW-1185">Reference proteome</keyword>
<gene>
    <name evidence="2" type="ORF">SORBI_3004G270350</name>
</gene>
<organism evidence="2 3">
    <name type="scientific">Sorghum bicolor</name>
    <name type="common">Sorghum</name>
    <name type="synonym">Sorghum vulgare</name>
    <dbReference type="NCBI Taxonomy" id="4558"/>
    <lineage>
        <taxon>Eukaryota</taxon>
        <taxon>Viridiplantae</taxon>
        <taxon>Streptophyta</taxon>
        <taxon>Embryophyta</taxon>
        <taxon>Tracheophyta</taxon>
        <taxon>Spermatophyta</taxon>
        <taxon>Magnoliopsida</taxon>
        <taxon>Liliopsida</taxon>
        <taxon>Poales</taxon>
        <taxon>Poaceae</taxon>
        <taxon>PACMAD clade</taxon>
        <taxon>Panicoideae</taxon>
        <taxon>Andropogonodae</taxon>
        <taxon>Andropogoneae</taxon>
        <taxon>Sorghinae</taxon>
        <taxon>Sorghum</taxon>
    </lineage>
</organism>
<reference evidence="2 3" key="1">
    <citation type="journal article" date="2009" name="Nature">
        <title>The Sorghum bicolor genome and the diversification of grasses.</title>
        <authorList>
            <person name="Paterson A.H."/>
            <person name="Bowers J.E."/>
            <person name="Bruggmann R."/>
            <person name="Dubchak I."/>
            <person name="Grimwood J."/>
            <person name="Gundlach H."/>
            <person name="Haberer G."/>
            <person name="Hellsten U."/>
            <person name="Mitros T."/>
            <person name="Poliakov A."/>
            <person name="Schmutz J."/>
            <person name="Spannagl M."/>
            <person name="Tang H."/>
            <person name="Wang X."/>
            <person name="Wicker T."/>
            <person name="Bharti A.K."/>
            <person name="Chapman J."/>
            <person name="Feltus F.A."/>
            <person name="Gowik U."/>
            <person name="Grigoriev I.V."/>
            <person name="Lyons E."/>
            <person name="Maher C.A."/>
            <person name="Martis M."/>
            <person name="Narechania A."/>
            <person name="Otillar R.P."/>
            <person name="Penning B.W."/>
            <person name="Salamov A.A."/>
            <person name="Wang Y."/>
            <person name="Zhang L."/>
            <person name="Carpita N.C."/>
            <person name="Freeling M."/>
            <person name="Gingle A.R."/>
            <person name="Hash C.T."/>
            <person name="Keller B."/>
            <person name="Klein P."/>
            <person name="Kresovich S."/>
            <person name="McCann M.C."/>
            <person name="Ming R."/>
            <person name="Peterson D.G."/>
            <person name="Mehboob-ur-Rahman"/>
            <person name="Ware D."/>
            <person name="Westhoff P."/>
            <person name="Mayer K.F."/>
            <person name="Messing J."/>
            <person name="Rokhsar D.S."/>
        </authorList>
    </citation>
    <scope>NUCLEOTIDE SEQUENCE [LARGE SCALE GENOMIC DNA]</scope>
    <source>
        <strain evidence="3">cv. BTx623</strain>
    </source>
</reference>
<dbReference type="EMBL" id="CM000763">
    <property type="protein sequence ID" value="OQU85561.1"/>
    <property type="molecule type" value="Genomic_DNA"/>
</dbReference>
<name>A0A1Z5RPP1_SORBI</name>
<proteinExistence type="predicted"/>
<evidence type="ECO:0000313" key="2">
    <source>
        <dbReference type="EMBL" id="OQU85561.1"/>
    </source>
</evidence>
<reference evidence="3" key="2">
    <citation type="journal article" date="2018" name="Plant J.">
        <title>The Sorghum bicolor reference genome: improved assembly, gene annotations, a transcriptome atlas, and signatures of genome organization.</title>
        <authorList>
            <person name="McCormick R.F."/>
            <person name="Truong S.K."/>
            <person name="Sreedasyam A."/>
            <person name="Jenkins J."/>
            <person name="Shu S."/>
            <person name="Sims D."/>
            <person name="Kennedy M."/>
            <person name="Amirebrahimi M."/>
            <person name="Weers B.D."/>
            <person name="McKinley B."/>
            <person name="Mattison A."/>
            <person name="Morishige D.T."/>
            <person name="Grimwood J."/>
            <person name="Schmutz J."/>
            <person name="Mullet J.E."/>
        </authorList>
    </citation>
    <scope>NUCLEOTIDE SEQUENCE [LARGE SCALE GENOMIC DNA]</scope>
    <source>
        <strain evidence="3">cv. BTx623</strain>
    </source>
</reference>